<evidence type="ECO:0000256" key="3">
    <source>
        <dbReference type="ARBA" id="ARBA00022617"/>
    </source>
</evidence>
<proteinExistence type="inferred from homology"/>
<dbReference type="Pfam" id="PF00067">
    <property type="entry name" value="p450"/>
    <property type="match status" value="2"/>
</dbReference>
<keyword evidence="8" id="KW-0812">Transmembrane</keyword>
<keyword evidence="10" id="KW-1185">Reference proteome</keyword>
<evidence type="ECO:0000256" key="5">
    <source>
        <dbReference type="ARBA" id="ARBA00023004"/>
    </source>
</evidence>
<dbReference type="OrthoDB" id="1055148at2759"/>
<comment type="cofactor">
    <cofactor evidence="1 6">
        <name>heme</name>
        <dbReference type="ChEBI" id="CHEBI:30413"/>
    </cofactor>
</comment>
<keyword evidence="9" id="KW-0489">Methyltransferase</keyword>
<evidence type="ECO:0000256" key="8">
    <source>
        <dbReference type="SAM" id="Phobius"/>
    </source>
</evidence>
<evidence type="ECO:0000313" key="9">
    <source>
        <dbReference type="EMBL" id="CEL54351.1"/>
    </source>
</evidence>
<dbReference type="GO" id="GO:0020037">
    <property type="term" value="F:heme binding"/>
    <property type="evidence" value="ECO:0007669"/>
    <property type="project" value="InterPro"/>
</dbReference>
<dbReference type="PRINTS" id="PR00465">
    <property type="entry name" value="EP450IV"/>
</dbReference>
<dbReference type="GO" id="GO:0008168">
    <property type="term" value="F:methyltransferase activity"/>
    <property type="evidence" value="ECO:0007669"/>
    <property type="project" value="UniProtKB-KW"/>
</dbReference>
<keyword evidence="8" id="KW-1133">Transmembrane helix</keyword>
<dbReference type="InterPro" id="IPR001128">
    <property type="entry name" value="Cyt_P450"/>
</dbReference>
<feature type="transmembrane region" description="Helical" evidence="8">
    <location>
        <begin position="621"/>
        <end position="647"/>
    </location>
</feature>
<reference evidence="9 10" key="1">
    <citation type="submission" date="2014-11" db="EMBL/GenBank/DDBJ databases">
        <authorList>
            <person name="Wibberg Daniel"/>
        </authorList>
    </citation>
    <scope>NUCLEOTIDE SEQUENCE [LARGE SCALE GENOMIC DNA]</scope>
    <source>
        <strain evidence="9">Rhizoctonia solani AG1-IB 7/3/14</strain>
    </source>
</reference>
<dbReference type="PANTHER" id="PTHR24304">
    <property type="entry name" value="CYTOCHROME P450 FAMILY 7"/>
    <property type="match status" value="1"/>
</dbReference>
<dbReference type="AlphaFoldDB" id="A0A0B7F8F6"/>
<gene>
    <name evidence="9" type="ORF">RSOLAG1IB_07001</name>
</gene>
<dbReference type="SUPFAM" id="SSF48264">
    <property type="entry name" value="Cytochrome P450"/>
    <property type="match status" value="2"/>
</dbReference>
<keyword evidence="4 6" id="KW-0479">Metal-binding</keyword>
<dbReference type="PANTHER" id="PTHR24304:SF2">
    <property type="entry name" value="24-HYDROXYCHOLESTEROL 7-ALPHA-HYDROXYLASE"/>
    <property type="match status" value="1"/>
</dbReference>
<evidence type="ECO:0000256" key="6">
    <source>
        <dbReference type="PIRSR" id="PIRSR602403-1"/>
    </source>
</evidence>
<protein>
    <submittedName>
        <fullName evidence="9">Sterol 14-demethylase</fullName>
    </submittedName>
</protein>
<feature type="region of interest" description="Disordered" evidence="7">
    <location>
        <begin position="812"/>
        <end position="833"/>
    </location>
</feature>
<feature type="transmembrane region" description="Helical" evidence="8">
    <location>
        <begin position="215"/>
        <end position="241"/>
    </location>
</feature>
<evidence type="ECO:0000256" key="4">
    <source>
        <dbReference type="ARBA" id="ARBA00022723"/>
    </source>
</evidence>
<dbReference type="GO" id="GO:0004497">
    <property type="term" value="F:monooxygenase activity"/>
    <property type="evidence" value="ECO:0007669"/>
    <property type="project" value="InterPro"/>
</dbReference>
<dbReference type="GO" id="GO:0005506">
    <property type="term" value="F:iron ion binding"/>
    <property type="evidence" value="ECO:0007669"/>
    <property type="project" value="InterPro"/>
</dbReference>
<keyword evidence="8" id="KW-0472">Membrane</keyword>
<dbReference type="InterPro" id="IPR036396">
    <property type="entry name" value="Cyt_P450_sf"/>
</dbReference>
<dbReference type="InterPro" id="IPR002403">
    <property type="entry name" value="Cyt_P450_E_grp-IV"/>
</dbReference>
<evidence type="ECO:0000256" key="1">
    <source>
        <dbReference type="ARBA" id="ARBA00001971"/>
    </source>
</evidence>
<organism evidence="9 10">
    <name type="scientific">Thanatephorus cucumeris (strain AG1-IB / isolate 7/3/14)</name>
    <name type="common">Lettuce bottom rot fungus</name>
    <name type="synonym">Rhizoctonia solani</name>
    <dbReference type="NCBI Taxonomy" id="1108050"/>
    <lineage>
        <taxon>Eukaryota</taxon>
        <taxon>Fungi</taxon>
        <taxon>Dikarya</taxon>
        <taxon>Basidiomycota</taxon>
        <taxon>Agaricomycotina</taxon>
        <taxon>Agaricomycetes</taxon>
        <taxon>Cantharellales</taxon>
        <taxon>Ceratobasidiaceae</taxon>
        <taxon>Rhizoctonia</taxon>
        <taxon>Rhizoctonia solani AG-1</taxon>
    </lineage>
</organism>
<dbReference type="Gene3D" id="1.10.630.10">
    <property type="entry name" value="Cytochrome P450"/>
    <property type="match status" value="2"/>
</dbReference>
<feature type="binding site" description="axial binding residue" evidence="6">
    <location>
        <position position="377"/>
    </location>
    <ligand>
        <name>heme</name>
        <dbReference type="ChEBI" id="CHEBI:30413"/>
    </ligand>
    <ligandPart>
        <name>Fe</name>
        <dbReference type="ChEBI" id="CHEBI:18248"/>
    </ligandPart>
</feature>
<name>A0A0B7F8F6_THACB</name>
<accession>A0A0B7F8F6</accession>
<dbReference type="InterPro" id="IPR050529">
    <property type="entry name" value="CYP450_sterol_14alpha_dmase"/>
</dbReference>
<keyword evidence="3 6" id="KW-0349">Heme</keyword>
<dbReference type="Proteomes" id="UP000059188">
    <property type="component" value="Unassembled WGS sequence"/>
</dbReference>
<dbReference type="GO" id="GO:0016705">
    <property type="term" value="F:oxidoreductase activity, acting on paired donors, with incorporation or reduction of molecular oxygen"/>
    <property type="evidence" value="ECO:0007669"/>
    <property type="project" value="InterPro"/>
</dbReference>
<dbReference type="STRING" id="1108050.A0A0B7F8F6"/>
<dbReference type="EMBL" id="LN679115">
    <property type="protein sequence ID" value="CEL54351.1"/>
    <property type="molecule type" value="Genomic_DNA"/>
</dbReference>
<evidence type="ECO:0000256" key="2">
    <source>
        <dbReference type="ARBA" id="ARBA00010617"/>
    </source>
</evidence>
<keyword evidence="5 6" id="KW-0408">Iron</keyword>
<dbReference type="CDD" id="cd00302">
    <property type="entry name" value="cytochrome_P450"/>
    <property type="match status" value="2"/>
</dbReference>
<dbReference type="GO" id="GO:0032259">
    <property type="term" value="P:methylation"/>
    <property type="evidence" value="ECO:0007669"/>
    <property type="project" value="UniProtKB-KW"/>
</dbReference>
<evidence type="ECO:0000256" key="7">
    <source>
        <dbReference type="SAM" id="MobiDB-lite"/>
    </source>
</evidence>
<keyword evidence="9" id="KW-0808">Transferase</keyword>
<comment type="similarity">
    <text evidence="2">Belongs to the cytochrome P450 family.</text>
</comment>
<sequence length="833" mass="94629">MPCCTFSRIATQRITQHNVVALRGEEARKVFFSRGDFSSTEGYQLLFGGVPTTKDIPKDTSDRDDQEQQSGSFFLRHLTPLLKNDRLAQLTPDLMSDIERNMKSWGETGKFDPFEVMYSTVFQLTIRTAGAREIADSVEKCKQLEELYWSVEKGNTAASLLFPWLPSKARKQKNAATGEIYHIFDRIIKDRQREGRREEDALQIFIDQGDSTVDIIGFIMATLFAGIVNTGLMSAWIYVFLDQVPEWKKKVTEEIRSLLSKHAPLDEYSDLSTGERFSKIPPQVWESEMPVLEICIQETIRLIISGAALRRVISGDTEIDGKKIPNGTFLVFPTGETHADPNIYPNPSQFDPGRYNEDQDKAQTYGYLGWGVGRHPCVGRRFAQYEIKSMVAMFLASYTYEVVDSTGKKPDPSATVPDRNNLYQHNVVALRGEEARKVFFSRGDFSSTQGYQLLFGGFPTTKDILKDTSDKDDQEQLSFFLRQLTPLLKNDRLAQLTPDLMSDIERNMKSWGETGKFDPFETMYSTVFQLTIRAAGAREIADSVEKCKQLEELYWKVEKGSTAASLLFPWFPSKARKQKNAATGEIYHIFDQIIKDRQQEGRREEDALQIFIDQGDSTVDIIGFIMGTLFAGIVNTGLMSAWIYVFLDQVPEWKKKVTEEIRSLLSKHAPLDEYSDLSTGERFSKIPPQVWESEMPVLEICIRETIRLVFSLAALRRVISGDTEIDGKKVPNGTFLVFPLVDTHADPTIYPNPSQFDPGRYKKEQDETQVYGYLGWGVGRHPCAGRRFAQYEIKSMVAMFLASYTYEVVDSTGKKPDPSATVPDRNNLYQARG</sequence>
<evidence type="ECO:0000313" key="10">
    <source>
        <dbReference type="Proteomes" id="UP000059188"/>
    </source>
</evidence>